<feature type="domain" description="Endonuclease/exonuclease/phosphatase" evidence="1">
    <location>
        <begin position="13"/>
        <end position="275"/>
    </location>
</feature>
<accession>A0ABZ1JPP0</accession>
<dbReference type="SUPFAM" id="SSF56219">
    <property type="entry name" value="DNase I-like"/>
    <property type="match status" value="1"/>
</dbReference>
<name>A0ABZ1JPP0_9ACTN</name>
<dbReference type="InterPro" id="IPR005135">
    <property type="entry name" value="Endo/exonuclease/phosphatase"/>
</dbReference>
<keyword evidence="2" id="KW-0378">Hydrolase</keyword>
<keyword evidence="2" id="KW-0255">Endonuclease</keyword>
<dbReference type="EMBL" id="CP108133">
    <property type="protein sequence ID" value="WTP53495.1"/>
    <property type="molecule type" value="Genomic_DNA"/>
</dbReference>
<evidence type="ECO:0000313" key="3">
    <source>
        <dbReference type="Proteomes" id="UP001432166"/>
    </source>
</evidence>
<evidence type="ECO:0000259" key="1">
    <source>
        <dbReference type="Pfam" id="PF03372"/>
    </source>
</evidence>
<proteinExistence type="predicted"/>
<gene>
    <name evidence="2" type="ORF">OG288_37345</name>
</gene>
<dbReference type="Pfam" id="PF03372">
    <property type="entry name" value="Exo_endo_phos"/>
    <property type="match status" value="1"/>
</dbReference>
<protein>
    <submittedName>
        <fullName evidence="2">Endonuclease/exonuclease/phosphatase family protein</fullName>
    </submittedName>
</protein>
<organism evidence="2 3">
    <name type="scientific">Streptomyces tauricus</name>
    <dbReference type="NCBI Taxonomy" id="68274"/>
    <lineage>
        <taxon>Bacteria</taxon>
        <taxon>Bacillati</taxon>
        <taxon>Actinomycetota</taxon>
        <taxon>Actinomycetes</taxon>
        <taxon>Kitasatosporales</taxon>
        <taxon>Streptomycetaceae</taxon>
        <taxon>Streptomyces</taxon>
        <taxon>Streptomyces aurantiacus group</taxon>
    </lineage>
</organism>
<dbReference type="InterPro" id="IPR036691">
    <property type="entry name" value="Endo/exonu/phosph_ase_sf"/>
</dbReference>
<dbReference type="Gene3D" id="3.60.10.10">
    <property type="entry name" value="Endonuclease/exonuclease/phosphatase"/>
    <property type="match status" value="1"/>
</dbReference>
<dbReference type="Proteomes" id="UP001432166">
    <property type="component" value="Chromosome"/>
</dbReference>
<evidence type="ECO:0000313" key="2">
    <source>
        <dbReference type="EMBL" id="WTP53495.1"/>
    </source>
</evidence>
<keyword evidence="3" id="KW-1185">Reference proteome</keyword>
<dbReference type="GO" id="GO:0004519">
    <property type="term" value="F:endonuclease activity"/>
    <property type="evidence" value="ECO:0007669"/>
    <property type="project" value="UniProtKB-KW"/>
</dbReference>
<dbReference type="RefSeq" id="WP_328939281.1">
    <property type="nucleotide sequence ID" value="NZ_CP108133.1"/>
</dbReference>
<sequence>MPDLRPPATLRAVTYNLLNGGVDGRSEERFDAQLGIIKSLVPGVLALQECTRWDENDNRRLNTMAKETEMSVVAMVPSRIGDRRNFTALLYRPAKLRLLDRRQRGKGVLHHAMIQAHLRPLDAPDDSADFTALGTHLAHTDGDTRLTEVRGWATDLGGAFLGTPRRAMLLGDLNCARTADTFDWDLVPPNLHARYRLVRPDGTFGDADLRAMQVLLASGWQDPETITKIRRTPTVGHYYANEKGDVCLDHILVRGLTVRSYETYDTAMARHVSDHLPTVLDAETGVQREKGEGRV</sequence>
<keyword evidence="2" id="KW-0540">Nuclease</keyword>
<reference evidence="2" key="1">
    <citation type="submission" date="2022-10" db="EMBL/GenBank/DDBJ databases">
        <title>The complete genomes of actinobacterial strains from the NBC collection.</title>
        <authorList>
            <person name="Joergensen T.S."/>
            <person name="Alvarez Arevalo M."/>
            <person name="Sterndorff E.B."/>
            <person name="Faurdal D."/>
            <person name="Vuksanovic O."/>
            <person name="Mourched A.-S."/>
            <person name="Charusanti P."/>
            <person name="Shaw S."/>
            <person name="Blin K."/>
            <person name="Weber T."/>
        </authorList>
    </citation>
    <scope>NUCLEOTIDE SEQUENCE</scope>
    <source>
        <strain evidence="2">NBC_00189</strain>
    </source>
</reference>